<feature type="non-terminal residue" evidence="1">
    <location>
        <position position="1"/>
    </location>
</feature>
<keyword evidence="2" id="KW-1185">Reference proteome</keyword>
<reference evidence="1" key="2">
    <citation type="journal article" date="2022" name="New Phytol.">
        <title>Evolutionary transition to the ectomycorrhizal habit in the genomes of a hyperdiverse lineage of mushroom-forming fungi.</title>
        <authorList>
            <person name="Looney B."/>
            <person name="Miyauchi S."/>
            <person name="Morin E."/>
            <person name="Drula E."/>
            <person name="Courty P.E."/>
            <person name="Kohler A."/>
            <person name="Kuo A."/>
            <person name="LaButti K."/>
            <person name="Pangilinan J."/>
            <person name="Lipzen A."/>
            <person name="Riley R."/>
            <person name="Andreopoulos W."/>
            <person name="He G."/>
            <person name="Johnson J."/>
            <person name="Nolan M."/>
            <person name="Tritt A."/>
            <person name="Barry K.W."/>
            <person name="Grigoriev I.V."/>
            <person name="Nagy L.G."/>
            <person name="Hibbett D."/>
            <person name="Henrissat B."/>
            <person name="Matheny P.B."/>
            <person name="Labbe J."/>
            <person name="Martin F.M."/>
        </authorList>
    </citation>
    <scope>NUCLEOTIDE SEQUENCE</scope>
    <source>
        <strain evidence="1">EC-137</strain>
    </source>
</reference>
<sequence length="539" mass="60909">VAYLCFKRYEPQTMSPLIFLLVILPAVLSVVATSSSRSCVRAVVSTYTLYYSMLLFYTGFYRVSRLHPLSQYPGPFMAKISKFWLAFVVSQGKAHLYFKRLHAQYGDIVRVGPNELSIRDASVISELMGPNGLPKGPYWDNRSDPPSMIAQRDPALHASNRRSWARGFSITALKDYEVIITARVKQLVEKWEELIRTRPFGAKGTSIDISAWMTFFATDVLGDVAFGGGFELLRDEGDMNGICGIIESGNESQAIFSHIPWILPAVRKLPGWGSIIRRMRGFAATRVQERRMRGAAQRDLLYYLANEDSEKRGPCSPSALAADGLLAIVAGADTTATVLSALFYYLLRNPYALQRLRQEVQETFPDAEEPFHRVKLEQMAWLNSCLSETMRLQPPVPSGSQRYVPRGGGPIFVGKYSIPEETQLYVHTYSIHRDPRNFSDPDDFIPQRWLSEEYFSGHHRGRAHNPGAFIPFAYGPRACIGKQLAMMEMRMLVARVLQTFEFSADRILGTVLSTDVWEDTLQDWFVLGRGDLRVNISQL</sequence>
<keyword evidence="1" id="KW-0503">Monooxygenase</keyword>
<protein>
    <submittedName>
        <fullName evidence="1">High nitrogen upregulated cytochrome P450 monooxygenase 2</fullName>
    </submittedName>
</protein>
<organism evidence="1 2">
    <name type="scientific">Vararia minispora EC-137</name>
    <dbReference type="NCBI Taxonomy" id="1314806"/>
    <lineage>
        <taxon>Eukaryota</taxon>
        <taxon>Fungi</taxon>
        <taxon>Dikarya</taxon>
        <taxon>Basidiomycota</taxon>
        <taxon>Agaricomycotina</taxon>
        <taxon>Agaricomycetes</taxon>
        <taxon>Russulales</taxon>
        <taxon>Lachnocladiaceae</taxon>
        <taxon>Vararia</taxon>
    </lineage>
</organism>
<proteinExistence type="predicted"/>
<dbReference type="EMBL" id="MU273482">
    <property type="protein sequence ID" value="KAI0035614.1"/>
    <property type="molecule type" value="Genomic_DNA"/>
</dbReference>
<comment type="caution">
    <text evidence="1">The sequence shown here is derived from an EMBL/GenBank/DDBJ whole genome shotgun (WGS) entry which is preliminary data.</text>
</comment>
<evidence type="ECO:0000313" key="1">
    <source>
        <dbReference type="EMBL" id="KAI0035614.1"/>
    </source>
</evidence>
<reference evidence="1" key="1">
    <citation type="submission" date="2021-02" db="EMBL/GenBank/DDBJ databases">
        <authorList>
            <consortium name="DOE Joint Genome Institute"/>
            <person name="Ahrendt S."/>
            <person name="Looney B.P."/>
            <person name="Miyauchi S."/>
            <person name="Morin E."/>
            <person name="Drula E."/>
            <person name="Courty P.E."/>
            <person name="Chicoki N."/>
            <person name="Fauchery L."/>
            <person name="Kohler A."/>
            <person name="Kuo A."/>
            <person name="Labutti K."/>
            <person name="Pangilinan J."/>
            <person name="Lipzen A."/>
            <person name="Riley R."/>
            <person name="Andreopoulos W."/>
            <person name="He G."/>
            <person name="Johnson J."/>
            <person name="Barry K.W."/>
            <person name="Grigoriev I.V."/>
            <person name="Nagy L."/>
            <person name="Hibbett D."/>
            <person name="Henrissat B."/>
            <person name="Matheny P.B."/>
            <person name="Labbe J."/>
            <person name="Martin F."/>
        </authorList>
    </citation>
    <scope>NUCLEOTIDE SEQUENCE</scope>
    <source>
        <strain evidence="1">EC-137</strain>
    </source>
</reference>
<gene>
    <name evidence="1" type="ORF">K488DRAFT_43045</name>
</gene>
<name>A0ACB8QUV3_9AGAM</name>
<accession>A0ACB8QUV3</accession>
<evidence type="ECO:0000313" key="2">
    <source>
        <dbReference type="Proteomes" id="UP000814128"/>
    </source>
</evidence>
<dbReference type="Proteomes" id="UP000814128">
    <property type="component" value="Unassembled WGS sequence"/>
</dbReference>
<keyword evidence="1" id="KW-0560">Oxidoreductase</keyword>